<keyword evidence="5 7" id="KW-1133">Transmembrane helix</keyword>
<evidence type="ECO:0000256" key="4">
    <source>
        <dbReference type="ARBA" id="ARBA00022692"/>
    </source>
</evidence>
<sequence>MNDLFKILLESTAGNSLNNLAMLVFRVLLAVELFRVHGLKKFKGNNGQPEEVPNPFHFPKAINQGIAAFADTVAPMMVILGLFTRLAILPTIGVTAVGYFWVHRNDPAERRDIPYMYTLCFLLLFIIGPGTYSLDNYLLSTLTK</sequence>
<keyword evidence="3" id="KW-1003">Cell membrane</keyword>
<evidence type="ECO:0000256" key="7">
    <source>
        <dbReference type="SAM" id="Phobius"/>
    </source>
</evidence>
<dbReference type="PANTHER" id="PTHR33452:SF1">
    <property type="entry name" value="INNER MEMBRANE PROTEIN YPHA-RELATED"/>
    <property type="match status" value="1"/>
</dbReference>
<keyword evidence="4 7" id="KW-0812">Transmembrane</keyword>
<dbReference type="InterPro" id="IPR032808">
    <property type="entry name" value="DoxX"/>
</dbReference>
<name>A0A494VMQ7_9SPHI</name>
<evidence type="ECO:0000256" key="1">
    <source>
        <dbReference type="ARBA" id="ARBA00004651"/>
    </source>
</evidence>
<reference evidence="8 9" key="1">
    <citation type="submission" date="2018-10" db="EMBL/GenBank/DDBJ databases">
        <title>Genome sequencing of Mucilaginibacter sp. HYN0043.</title>
        <authorList>
            <person name="Kim M."/>
            <person name="Yi H."/>
        </authorList>
    </citation>
    <scope>NUCLEOTIDE SEQUENCE [LARGE SCALE GENOMIC DNA]</scope>
    <source>
        <strain evidence="8 9">HYN0043</strain>
    </source>
</reference>
<evidence type="ECO:0000313" key="8">
    <source>
        <dbReference type="EMBL" id="AYL95399.1"/>
    </source>
</evidence>
<dbReference type="OrthoDB" id="9813193at2"/>
<organism evidence="8 9">
    <name type="scientific">Mucilaginibacter celer</name>
    <dbReference type="NCBI Taxonomy" id="2305508"/>
    <lineage>
        <taxon>Bacteria</taxon>
        <taxon>Pseudomonadati</taxon>
        <taxon>Bacteroidota</taxon>
        <taxon>Sphingobacteriia</taxon>
        <taxon>Sphingobacteriales</taxon>
        <taxon>Sphingobacteriaceae</taxon>
        <taxon>Mucilaginibacter</taxon>
    </lineage>
</organism>
<dbReference type="KEGG" id="muh:HYN43_008885"/>
<feature type="transmembrane region" description="Helical" evidence="7">
    <location>
        <begin position="114"/>
        <end position="134"/>
    </location>
</feature>
<dbReference type="EMBL" id="CP032869">
    <property type="protein sequence ID" value="AYL95399.1"/>
    <property type="molecule type" value="Genomic_DNA"/>
</dbReference>
<comment type="subcellular location">
    <subcellularLocation>
        <location evidence="1">Cell membrane</location>
        <topology evidence="1">Multi-pass membrane protein</topology>
    </subcellularLocation>
</comment>
<comment type="similarity">
    <text evidence="2">Belongs to the DoxX family.</text>
</comment>
<dbReference type="Proteomes" id="UP000270046">
    <property type="component" value="Chromosome"/>
</dbReference>
<accession>A0A494VMQ7</accession>
<keyword evidence="9" id="KW-1185">Reference proteome</keyword>
<feature type="transmembrane region" description="Helical" evidence="7">
    <location>
        <begin position="82"/>
        <end position="102"/>
    </location>
</feature>
<dbReference type="InterPro" id="IPR051907">
    <property type="entry name" value="DoxX-like_oxidoreductase"/>
</dbReference>
<dbReference type="GO" id="GO:0005886">
    <property type="term" value="C:plasma membrane"/>
    <property type="evidence" value="ECO:0007669"/>
    <property type="project" value="UniProtKB-SubCell"/>
</dbReference>
<proteinExistence type="inferred from homology"/>
<dbReference type="PANTHER" id="PTHR33452">
    <property type="entry name" value="OXIDOREDUCTASE CATD-RELATED"/>
    <property type="match status" value="1"/>
</dbReference>
<evidence type="ECO:0000256" key="2">
    <source>
        <dbReference type="ARBA" id="ARBA00006679"/>
    </source>
</evidence>
<dbReference type="AlphaFoldDB" id="A0A494VMQ7"/>
<evidence type="ECO:0000313" key="9">
    <source>
        <dbReference type="Proteomes" id="UP000270046"/>
    </source>
</evidence>
<gene>
    <name evidence="8" type="ORF">HYN43_008885</name>
</gene>
<keyword evidence="6 7" id="KW-0472">Membrane</keyword>
<evidence type="ECO:0000256" key="6">
    <source>
        <dbReference type="ARBA" id="ARBA00023136"/>
    </source>
</evidence>
<evidence type="ECO:0000256" key="5">
    <source>
        <dbReference type="ARBA" id="ARBA00022989"/>
    </source>
</evidence>
<dbReference type="RefSeq" id="WP_119411360.1">
    <property type="nucleotide sequence ID" value="NZ_CP032869.1"/>
</dbReference>
<dbReference type="Pfam" id="PF07681">
    <property type="entry name" value="DoxX"/>
    <property type="match status" value="1"/>
</dbReference>
<protein>
    <submittedName>
        <fullName evidence="8">DoxX family membrane protein</fullName>
    </submittedName>
</protein>
<evidence type="ECO:0000256" key="3">
    <source>
        <dbReference type="ARBA" id="ARBA00022475"/>
    </source>
</evidence>